<comment type="caution">
    <text evidence="2">The sequence shown here is derived from an EMBL/GenBank/DDBJ whole genome shotgun (WGS) entry which is preliminary data.</text>
</comment>
<feature type="domain" description="DUF6570" evidence="1">
    <location>
        <begin position="59"/>
        <end position="183"/>
    </location>
</feature>
<feature type="non-terminal residue" evidence="2">
    <location>
        <position position="183"/>
    </location>
</feature>
<gene>
    <name evidence="2" type="ORF">R3P38DRAFT_2493729</name>
</gene>
<protein>
    <recommendedName>
        <fullName evidence="1">DUF6570 domain-containing protein</fullName>
    </recommendedName>
</protein>
<dbReference type="Proteomes" id="UP001362999">
    <property type="component" value="Unassembled WGS sequence"/>
</dbReference>
<sequence>MKSVTSLDIGLLEKAVERLRITSSQPRIETFNRSSLINDSTYVLCHLCNLSVTNNVFRSLPLRSYANGLWIGEVPSELKDLTFLEEQCIARARATRCMYKINLGPTGQLAARGNVCILPQDASSFLDAMPAPLFKLHDEICVVLVGSPDMEVTQETLRKSPLLVRRERIRRALFWLIENNPLY</sequence>
<proteinExistence type="predicted"/>
<dbReference type="Pfam" id="PF20209">
    <property type="entry name" value="DUF6570"/>
    <property type="match status" value="1"/>
</dbReference>
<dbReference type="AlphaFoldDB" id="A0AAW0EDB0"/>
<evidence type="ECO:0000259" key="1">
    <source>
        <dbReference type="Pfam" id="PF20209"/>
    </source>
</evidence>
<evidence type="ECO:0000313" key="2">
    <source>
        <dbReference type="EMBL" id="KAK7062096.1"/>
    </source>
</evidence>
<reference evidence="2 3" key="1">
    <citation type="journal article" date="2024" name="J Genomics">
        <title>Draft genome sequencing and assembly of Favolaschia claudopus CIRM-BRFM 2984 isolated from oak limbs.</title>
        <authorList>
            <person name="Navarro D."/>
            <person name="Drula E."/>
            <person name="Chaduli D."/>
            <person name="Cazenave R."/>
            <person name="Ahrendt S."/>
            <person name="Wang J."/>
            <person name="Lipzen A."/>
            <person name="Daum C."/>
            <person name="Barry K."/>
            <person name="Grigoriev I.V."/>
            <person name="Favel A."/>
            <person name="Rosso M.N."/>
            <person name="Martin F."/>
        </authorList>
    </citation>
    <scope>NUCLEOTIDE SEQUENCE [LARGE SCALE GENOMIC DNA]</scope>
    <source>
        <strain evidence="2 3">CIRM-BRFM 2984</strain>
    </source>
</reference>
<evidence type="ECO:0000313" key="3">
    <source>
        <dbReference type="Proteomes" id="UP001362999"/>
    </source>
</evidence>
<dbReference type="EMBL" id="JAWWNJ010000002">
    <property type="protein sequence ID" value="KAK7062096.1"/>
    <property type="molecule type" value="Genomic_DNA"/>
</dbReference>
<dbReference type="InterPro" id="IPR046700">
    <property type="entry name" value="DUF6570"/>
</dbReference>
<organism evidence="2 3">
    <name type="scientific">Favolaschia claudopus</name>
    <dbReference type="NCBI Taxonomy" id="2862362"/>
    <lineage>
        <taxon>Eukaryota</taxon>
        <taxon>Fungi</taxon>
        <taxon>Dikarya</taxon>
        <taxon>Basidiomycota</taxon>
        <taxon>Agaricomycotina</taxon>
        <taxon>Agaricomycetes</taxon>
        <taxon>Agaricomycetidae</taxon>
        <taxon>Agaricales</taxon>
        <taxon>Marasmiineae</taxon>
        <taxon>Mycenaceae</taxon>
        <taxon>Favolaschia</taxon>
    </lineage>
</organism>
<name>A0AAW0EDB0_9AGAR</name>
<accession>A0AAW0EDB0</accession>
<keyword evidence="3" id="KW-1185">Reference proteome</keyword>